<feature type="domain" description="Glucose-6-phosphate dehydrogenase C-terminal" evidence="1">
    <location>
        <begin position="67"/>
        <end position="184"/>
    </location>
</feature>
<dbReference type="Proteomes" id="UP000292373">
    <property type="component" value="Unassembled WGS sequence"/>
</dbReference>
<accession>A0A4Q9KCL0</accession>
<comment type="caution">
    <text evidence="2">The sequence shown here is derived from an EMBL/GenBank/DDBJ whole genome shotgun (WGS) entry which is preliminary data.</text>
</comment>
<dbReference type="SUPFAM" id="SSF55347">
    <property type="entry name" value="Glyceraldehyde-3-phosphate dehydrogenase-like, C-terminal domain"/>
    <property type="match status" value="1"/>
</dbReference>
<evidence type="ECO:0000313" key="3">
    <source>
        <dbReference type="Proteomes" id="UP000292373"/>
    </source>
</evidence>
<protein>
    <recommendedName>
        <fullName evidence="1">Glucose-6-phosphate dehydrogenase C-terminal domain-containing protein</fullName>
    </recommendedName>
</protein>
<name>A0A4Q9KCL0_9ACTN</name>
<dbReference type="GO" id="GO:0006006">
    <property type="term" value="P:glucose metabolic process"/>
    <property type="evidence" value="ECO:0007669"/>
    <property type="project" value="InterPro"/>
</dbReference>
<dbReference type="AlphaFoldDB" id="A0A4Q9KCL0"/>
<dbReference type="GO" id="GO:0050661">
    <property type="term" value="F:NADP binding"/>
    <property type="evidence" value="ECO:0007669"/>
    <property type="project" value="InterPro"/>
</dbReference>
<dbReference type="InterPro" id="IPR022675">
    <property type="entry name" value="G6P_DH_C"/>
</dbReference>
<dbReference type="OrthoDB" id="9802739at2"/>
<dbReference type="EMBL" id="SDMQ01000009">
    <property type="protein sequence ID" value="TBT84004.1"/>
    <property type="molecule type" value="Genomic_DNA"/>
</dbReference>
<organism evidence="2 3">
    <name type="scientific">Propioniciclava sinopodophylli</name>
    <dbReference type="NCBI Taxonomy" id="1837344"/>
    <lineage>
        <taxon>Bacteria</taxon>
        <taxon>Bacillati</taxon>
        <taxon>Actinomycetota</taxon>
        <taxon>Actinomycetes</taxon>
        <taxon>Propionibacteriales</taxon>
        <taxon>Propionibacteriaceae</taxon>
        <taxon>Propioniciclava</taxon>
    </lineage>
</organism>
<reference evidence="2 3" key="1">
    <citation type="submission" date="2019-01" db="EMBL/GenBank/DDBJ databases">
        <title>Lactibacter flavus gen. nov., sp. nov., a novel bacterium of the family Propionibacteriaceae isolated from raw milk and dairy products.</title>
        <authorList>
            <person name="Huptas C."/>
            <person name="Wenning M."/>
            <person name="Breitenwieser F."/>
            <person name="Doll E."/>
            <person name="Von Neubeck M."/>
            <person name="Busse H.-J."/>
            <person name="Scherer S."/>
        </authorList>
    </citation>
    <scope>NUCLEOTIDE SEQUENCE [LARGE SCALE GENOMIC DNA]</scope>
    <source>
        <strain evidence="2 3">KCTC 33808</strain>
    </source>
</reference>
<dbReference type="Gene3D" id="3.30.360.10">
    <property type="entry name" value="Dihydrodipicolinate Reductase, domain 2"/>
    <property type="match status" value="1"/>
</dbReference>
<evidence type="ECO:0000259" key="1">
    <source>
        <dbReference type="Pfam" id="PF02781"/>
    </source>
</evidence>
<proteinExistence type="predicted"/>
<gene>
    <name evidence="2" type="ORF">ET989_10095</name>
</gene>
<evidence type="ECO:0000313" key="2">
    <source>
        <dbReference type="EMBL" id="TBT84004.1"/>
    </source>
</evidence>
<keyword evidence="3" id="KW-1185">Reference proteome</keyword>
<dbReference type="Pfam" id="PF02781">
    <property type="entry name" value="G6PD_C"/>
    <property type="match status" value="1"/>
</dbReference>
<sequence>MRQSQGSIRTREPELCSLLRSLVEERPEDVAEIMHALGSVEEGLSRVPPLVVGEVVPLPLGGIGDPRQEILVTFRQPPHTYAGLSRDLPPNTVCMGFEDEHLQFGLNVGGPFDSRGRSRVTVSSSMPDPALTAYGSVIRWILEGDPTFTVRGDGVEEGWRITEEVLAAWADQPLLDYPAGSSGPV</sequence>
<dbReference type="GO" id="GO:0004345">
    <property type="term" value="F:glucose-6-phosphate dehydrogenase activity"/>
    <property type="evidence" value="ECO:0007669"/>
    <property type="project" value="InterPro"/>
</dbReference>